<proteinExistence type="predicted"/>
<evidence type="ECO:0000313" key="2">
    <source>
        <dbReference type="Proteomes" id="UP000266313"/>
    </source>
</evidence>
<dbReference type="Proteomes" id="UP000266313">
    <property type="component" value="Chromosome"/>
</dbReference>
<dbReference type="AlphaFoldDB" id="A0A286P496"/>
<keyword evidence="2" id="KW-1185">Reference proteome</keyword>
<dbReference type="EMBL" id="AP017928">
    <property type="protein sequence ID" value="BBA37468.1"/>
    <property type="molecule type" value="Genomic_DNA"/>
</dbReference>
<organism evidence="1 2">
    <name type="scientific">Methylocaldum marinum</name>
    <dbReference type="NCBI Taxonomy" id="1432792"/>
    <lineage>
        <taxon>Bacteria</taxon>
        <taxon>Pseudomonadati</taxon>
        <taxon>Pseudomonadota</taxon>
        <taxon>Gammaproteobacteria</taxon>
        <taxon>Methylococcales</taxon>
        <taxon>Methylococcaceae</taxon>
        <taxon>Methylocaldum</taxon>
    </lineage>
</organism>
<name>A0A286P496_9GAMM</name>
<accession>A0A286P496</accession>
<sequence length="59" mass="6612">MSEANRPSTRLGTGIVQAPHKNLRMIGIFFDIFKCQLPGIAGMEFQIINPGDYCSELRQ</sequence>
<protein>
    <submittedName>
        <fullName evidence="1">Uncharacterized protein</fullName>
    </submittedName>
</protein>
<evidence type="ECO:0000313" key="1">
    <source>
        <dbReference type="EMBL" id="BBA37468.1"/>
    </source>
</evidence>
<reference evidence="1 2" key="1">
    <citation type="submission" date="2016-12" db="EMBL/GenBank/DDBJ databases">
        <title>Genome sequencing of Methylocaldum marinum.</title>
        <authorList>
            <person name="Takeuchi M."/>
            <person name="Kamagata Y."/>
            <person name="Hiraoka S."/>
            <person name="Oshima K."/>
            <person name="Hattori M."/>
            <person name="Iwasaki W."/>
        </authorList>
    </citation>
    <scope>NUCLEOTIDE SEQUENCE [LARGE SCALE GENOMIC DNA]</scope>
    <source>
        <strain evidence="1 2">S8</strain>
    </source>
</reference>
<dbReference type="KEGG" id="mmai:sS8_5551"/>
<gene>
    <name evidence="1" type="ORF">sS8_5551</name>
</gene>